<dbReference type="Proteomes" id="UP000291286">
    <property type="component" value="Unassembled WGS sequence"/>
</dbReference>
<protein>
    <submittedName>
        <fullName evidence="3">SgcJ/EcaC family oxidoreductase</fullName>
    </submittedName>
</protein>
<dbReference type="Pfam" id="PF14534">
    <property type="entry name" value="DUF4440"/>
    <property type="match status" value="2"/>
</dbReference>
<comment type="caution">
    <text evidence="3">The sequence shown here is derived from an EMBL/GenBank/DDBJ whole genome shotgun (WGS) entry which is preliminary data.</text>
</comment>
<dbReference type="InterPro" id="IPR011944">
    <property type="entry name" value="Steroid_delta5-4_isomerase"/>
</dbReference>
<sequence length="309" mass="32420">MTLSLPSRTARFLALLLIACCAPASAKWKAANDSVTAAAADPRIAAALAAVDAMDAALIRDDHAAFAAGLGQGLVVNNPQNGVSVRDAVERRNSNGLISYSRHERSIEYAGRLDDAVVLMGEERVVPKGDAPNAGQQVRRRFTDVWKQDGARWVLVLRQATILGVDAPPPAGAGPGGEAAAPGPEALVAAFVDAWNAHQAQGFERLFTEQAVWVPIAEVRDEGRAAIVQDLAAAHGSWAGKTTIAPLGPSTVRIPQPGVATLFFRVKFLDAQGQPIAGIERALLLVAVQTAEGWRIAAGQLTKESPAPT</sequence>
<keyword evidence="1" id="KW-0732">Signal</keyword>
<dbReference type="AlphaFoldDB" id="A0A4Q8LCF9"/>
<dbReference type="NCBIfam" id="TIGR02246">
    <property type="entry name" value="SgcJ/EcaC family oxidoreductase"/>
    <property type="match status" value="1"/>
</dbReference>
<dbReference type="InterPro" id="IPR027843">
    <property type="entry name" value="DUF4440"/>
</dbReference>
<dbReference type="EMBL" id="SHMB01000008">
    <property type="protein sequence ID" value="TAA26137.1"/>
    <property type="molecule type" value="Genomic_DNA"/>
</dbReference>
<feature type="domain" description="DUF4440" evidence="2">
    <location>
        <begin position="186"/>
        <end position="296"/>
    </location>
</feature>
<feature type="signal peptide" evidence="1">
    <location>
        <begin position="1"/>
        <end position="26"/>
    </location>
</feature>
<dbReference type="RefSeq" id="WP_130520719.1">
    <property type="nucleotide sequence ID" value="NZ_SHMA01000007.1"/>
</dbReference>
<dbReference type="SUPFAM" id="SSF54427">
    <property type="entry name" value="NTF2-like"/>
    <property type="match status" value="2"/>
</dbReference>
<proteinExistence type="predicted"/>
<organism evidence="3 4">
    <name type="scientific">Pseudoxanthomonas winnipegensis</name>
    <dbReference type="NCBI Taxonomy" id="2480810"/>
    <lineage>
        <taxon>Bacteria</taxon>
        <taxon>Pseudomonadati</taxon>
        <taxon>Pseudomonadota</taxon>
        <taxon>Gammaproteobacteria</taxon>
        <taxon>Lysobacterales</taxon>
        <taxon>Lysobacteraceae</taxon>
        <taxon>Pseudoxanthomonas</taxon>
    </lineage>
</organism>
<dbReference type="Gene3D" id="3.10.450.50">
    <property type="match status" value="2"/>
</dbReference>
<dbReference type="InterPro" id="IPR032710">
    <property type="entry name" value="NTF2-like_dom_sf"/>
</dbReference>
<feature type="domain" description="DUF4440" evidence="2">
    <location>
        <begin position="49"/>
        <end position="155"/>
    </location>
</feature>
<evidence type="ECO:0000256" key="1">
    <source>
        <dbReference type="SAM" id="SignalP"/>
    </source>
</evidence>
<evidence type="ECO:0000313" key="3">
    <source>
        <dbReference type="EMBL" id="TAA26137.1"/>
    </source>
</evidence>
<name>A0A4Q8LCF9_9GAMM</name>
<reference evidence="3 4" key="1">
    <citation type="submission" date="2019-02" db="EMBL/GenBank/DDBJ databases">
        <title>WGS of Pseudoxanthomonas species novum from clinical isolates.</title>
        <authorList>
            <person name="Bernier A.-M."/>
            <person name="Bernard K."/>
            <person name="Vachon A."/>
        </authorList>
    </citation>
    <scope>NUCLEOTIDE SEQUENCE [LARGE SCALE GENOMIC DNA]</scope>
    <source>
        <strain evidence="3 4">NML171202</strain>
    </source>
</reference>
<accession>A0A4Q8LCF9</accession>
<gene>
    <name evidence="3" type="ORF">EA661_16505</name>
</gene>
<feature type="chain" id="PRO_5020918605" evidence="1">
    <location>
        <begin position="27"/>
        <end position="309"/>
    </location>
</feature>
<evidence type="ECO:0000313" key="4">
    <source>
        <dbReference type="Proteomes" id="UP000291286"/>
    </source>
</evidence>
<evidence type="ECO:0000259" key="2">
    <source>
        <dbReference type="Pfam" id="PF14534"/>
    </source>
</evidence>